<keyword evidence="2" id="KW-0888">Threonine protease</keyword>
<dbReference type="InterPro" id="IPR029055">
    <property type="entry name" value="Ntn_hydrolases_N"/>
</dbReference>
<dbReference type="InterPro" id="IPR001353">
    <property type="entry name" value="Proteasome_sua/b"/>
</dbReference>
<evidence type="ECO:0000313" key="6">
    <source>
        <dbReference type="Proteomes" id="UP001457282"/>
    </source>
</evidence>
<dbReference type="InterPro" id="IPR023333">
    <property type="entry name" value="Proteasome_suB-type"/>
</dbReference>
<keyword evidence="4" id="KW-0539">Nucleus</keyword>
<dbReference type="GO" id="GO:0005737">
    <property type="term" value="C:cytoplasm"/>
    <property type="evidence" value="ECO:0007669"/>
    <property type="project" value="TreeGrafter"/>
</dbReference>
<evidence type="ECO:0000256" key="2">
    <source>
        <dbReference type="ARBA" id="ARBA00022698"/>
    </source>
</evidence>
<dbReference type="GO" id="GO:0004298">
    <property type="term" value="F:threonine-type endopeptidase activity"/>
    <property type="evidence" value="ECO:0007669"/>
    <property type="project" value="UniProtKB-KW"/>
</dbReference>
<dbReference type="GO" id="GO:0005839">
    <property type="term" value="C:proteasome core complex"/>
    <property type="evidence" value="ECO:0007669"/>
    <property type="project" value="InterPro"/>
</dbReference>
<sequence>MSPCLVQSRYKAQSSRHANPVPRLHRSAFAVKLSYLSAAIQLRSQLPNPGHVSAALVLGCVDFTGPHLHRIYPHGSTDTQPYATMGSGSPAAMAIFESKYKEGLTRDEGVPLVTEAIFFGIFNDLGRGSNVDICVITEGNKEFLRNHLQPNP</sequence>
<protein>
    <submittedName>
        <fullName evidence="5">Uncharacterized protein</fullName>
    </submittedName>
</protein>
<keyword evidence="6" id="KW-1185">Reference proteome</keyword>
<dbReference type="Gene3D" id="3.60.20.10">
    <property type="entry name" value="Glutamine Phosphoribosylpyrophosphate, subunit 1, domain 1"/>
    <property type="match status" value="1"/>
</dbReference>
<evidence type="ECO:0000256" key="3">
    <source>
        <dbReference type="ARBA" id="ARBA00022801"/>
    </source>
</evidence>
<keyword evidence="3" id="KW-0378">Hydrolase</keyword>
<dbReference type="GO" id="GO:0051603">
    <property type="term" value="P:proteolysis involved in protein catabolic process"/>
    <property type="evidence" value="ECO:0007669"/>
    <property type="project" value="InterPro"/>
</dbReference>
<organism evidence="5 6">
    <name type="scientific">Rubus argutus</name>
    <name type="common">Southern blackberry</name>
    <dbReference type="NCBI Taxonomy" id="59490"/>
    <lineage>
        <taxon>Eukaryota</taxon>
        <taxon>Viridiplantae</taxon>
        <taxon>Streptophyta</taxon>
        <taxon>Embryophyta</taxon>
        <taxon>Tracheophyta</taxon>
        <taxon>Spermatophyta</taxon>
        <taxon>Magnoliopsida</taxon>
        <taxon>eudicotyledons</taxon>
        <taxon>Gunneridae</taxon>
        <taxon>Pentapetalae</taxon>
        <taxon>rosids</taxon>
        <taxon>fabids</taxon>
        <taxon>Rosales</taxon>
        <taxon>Rosaceae</taxon>
        <taxon>Rosoideae</taxon>
        <taxon>Rosoideae incertae sedis</taxon>
        <taxon>Rubus</taxon>
    </lineage>
</organism>
<evidence type="ECO:0000313" key="5">
    <source>
        <dbReference type="EMBL" id="KAK9951426.1"/>
    </source>
</evidence>
<evidence type="ECO:0000256" key="1">
    <source>
        <dbReference type="ARBA" id="ARBA00022670"/>
    </source>
</evidence>
<reference evidence="5 6" key="1">
    <citation type="journal article" date="2023" name="G3 (Bethesda)">
        <title>A chromosome-length genome assembly and annotation of blackberry (Rubus argutus, cv. 'Hillquist').</title>
        <authorList>
            <person name="Bruna T."/>
            <person name="Aryal R."/>
            <person name="Dudchenko O."/>
            <person name="Sargent D.J."/>
            <person name="Mead D."/>
            <person name="Buti M."/>
            <person name="Cavallini A."/>
            <person name="Hytonen T."/>
            <person name="Andres J."/>
            <person name="Pham M."/>
            <person name="Weisz D."/>
            <person name="Mascagni F."/>
            <person name="Usai G."/>
            <person name="Natali L."/>
            <person name="Bassil N."/>
            <person name="Fernandez G.E."/>
            <person name="Lomsadze A."/>
            <person name="Armour M."/>
            <person name="Olukolu B."/>
            <person name="Poorten T."/>
            <person name="Britton C."/>
            <person name="Davik J."/>
            <person name="Ashrafi H."/>
            <person name="Aiden E.L."/>
            <person name="Borodovsky M."/>
            <person name="Worthington M."/>
        </authorList>
    </citation>
    <scope>NUCLEOTIDE SEQUENCE [LARGE SCALE GENOMIC DNA]</scope>
    <source>
        <strain evidence="5">PI 553951</strain>
    </source>
</reference>
<accession>A0AAW1YRQ4</accession>
<proteinExistence type="predicted"/>
<dbReference type="PANTHER" id="PTHR32194:SF4">
    <property type="entry name" value="PROTEASOME SUBUNIT BETA TYPE-7"/>
    <property type="match status" value="1"/>
</dbReference>
<dbReference type="SUPFAM" id="SSF56235">
    <property type="entry name" value="N-terminal nucleophile aminohydrolases (Ntn hydrolases)"/>
    <property type="match status" value="1"/>
</dbReference>
<comment type="caution">
    <text evidence="5">The sequence shown here is derived from an EMBL/GenBank/DDBJ whole genome shotgun (WGS) entry which is preliminary data.</text>
</comment>
<evidence type="ECO:0000256" key="4">
    <source>
        <dbReference type="ARBA" id="ARBA00023242"/>
    </source>
</evidence>
<dbReference type="Proteomes" id="UP001457282">
    <property type="component" value="Unassembled WGS sequence"/>
</dbReference>
<keyword evidence="1" id="KW-0645">Protease</keyword>
<dbReference type="PANTHER" id="PTHR32194">
    <property type="entry name" value="METALLOPROTEASE TLDD"/>
    <property type="match status" value="1"/>
</dbReference>
<dbReference type="Pfam" id="PF00227">
    <property type="entry name" value="Proteasome"/>
    <property type="match status" value="1"/>
</dbReference>
<dbReference type="AlphaFoldDB" id="A0AAW1YRQ4"/>
<gene>
    <name evidence="5" type="ORF">M0R45_006868</name>
</gene>
<dbReference type="EMBL" id="JBEDUW010000001">
    <property type="protein sequence ID" value="KAK9951426.1"/>
    <property type="molecule type" value="Genomic_DNA"/>
</dbReference>
<name>A0AAW1YRQ4_RUBAR</name>